<evidence type="ECO:0000313" key="12">
    <source>
        <dbReference type="Proteomes" id="UP000636479"/>
    </source>
</evidence>
<keyword evidence="5" id="KW-1015">Disulfide bond</keyword>
<dbReference type="Proteomes" id="UP000636479">
    <property type="component" value="Unassembled WGS sequence"/>
</dbReference>
<feature type="domain" description="Plastocyanin-like" evidence="10">
    <location>
        <begin position="33"/>
        <end position="121"/>
    </location>
</feature>
<dbReference type="InterPro" id="IPR008972">
    <property type="entry name" value="Cupredoxin"/>
</dbReference>
<evidence type="ECO:0000256" key="3">
    <source>
        <dbReference type="ARBA" id="ARBA00023002"/>
    </source>
</evidence>
<dbReference type="PROSITE" id="PS00080">
    <property type="entry name" value="MULTICOPPER_OXIDASE2"/>
    <property type="match status" value="1"/>
</dbReference>
<dbReference type="GO" id="GO:0005507">
    <property type="term" value="F:copper ion binding"/>
    <property type="evidence" value="ECO:0007669"/>
    <property type="project" value="InterPro"/>
</dbReference>
<dbReference type="GO" id="GO:0005576">
    <property type="term" value="C:extracellular region"/>
    <property type="evidence" value="ECO:0007669"/>
    <property type="project" value="UniProtKB-SubCell"/>
</dbReference>
<evidence type="ECO:0000256" key="6">
    <source>
        <dbReference type="ARBA" id="ARBA00023180"/>
    </source>
</evidence>
<dbReference type="InterPro" id="IPR002355">
    <property type="entry name" value="Cu_oxidase_Cu_BS"/>
</dbReference>
<name>A0A8H6SMU8_9AGAR</name>
<dbReference type="Pfam" id="PF00394">
    <property type="entry name" value="Cu-oxidase"/>
    <property type="match status" value="1"/>
</dbReference>
<evidence type="ECO:0000259" key="8">
    <source>
        <dbReference type="Pfam" id="PF00394"/>
    </source>
</evidence>
<dbReference type="AlphaFoldDB" id="A0A8H6SMU8"/>
<comment type="caution">
    <text evidence="11">The sequence shown here is derived from an EMBL/GenBank/DDBJ whole genome shotgun (WGS) entry which is preliminary data.</text>
</comment>
<keyword evidence="7" id="KW-0732">Signal</keyword>
<feature type="domain" description="Plastocyanin-like" evidence="8">
    <location>
        <begin position="222"/>
        <end position="359"/>
    </location>
</feature>
<keyword evidence="12" id="KW-1185">Reference proteome</keyword>
<dbReference type="InterPro" id="IPR045087">
    <property type="entry name" value="Cu-oxidase_fam"/>
</dbReference>
<dbReference type="InterPro" id="IPR011707">
    <property type="entry name" value="Cu-oxidase-like_N"/>
</dbReference>
<evidence type="ECO:0000256" key="2">
    <source>
        <dbReference type="ARBA" id="ARBA00022723"/>
    </source>
</evidence>
<dbReference type="PANTHER" id="PTHR11709">
    <property type="entry name" value="MULTI-COPPER OXIDASE"/>
    <property type="match status" value="1"/>
</dbReference>
<keyword evidence="4" id="KW-0186">Copper</keyword>
<sequence>MVFLRTWAVFLSGLSLLAISAFAGDVRTTTLRIANKNISVDGFPRSAVLANGKFPGTAISINKGDRMVVNVINELTDPTMFRSTSIHWHGLFMKGSSYDDGAAFVTQCPIIPNNSFTYDFIPTYCLIPQVLHPTDHFAGRHFLVPLPSLYATMRWPTCTADQFVSSSMILMIHTGYFFFQYSDSSIDSCLLLAGIREPLSMMLEFDLERLSTNRMSMIVVTTIIALADWFHQPTRGTAFPLYTTNLINGKGRFTGGPAAELAVINVQKGLRYRFRLISMSCGPNFVFSIDEHSMTIIEADGVLTQPLIVDSIQIYTGQRYSFILDANQPEVNYWVRSLPNIGDTTFDNGVNSAVLHYSRADSSEPKTKQTPSIRPLNEADLRPLVPTVVPGRPFVGGADVNINLNIGLDFNTLRFSLNGVSFTPPTAPALLQILSGAHLASDLLPAGSYFALPPNKVIEVSIPGGADPAGPHPFHLHGHNFFVVRSTNMSDYNFIDPIVRDVVNTGFPGDNVTFRFVTDNAGPWFLHCHIDLHMDIGLAVVFAEDIPTISKQDTPAAWKNLCPAYNALNPSQL</sequence>
<dbReference type="PANTHER" id="PTHR11709:SF511">
    <property type="entry name" value="LACCASE"/>
    <property type="match status" value="1"/>
</dbReference>
<proteinExistence type="inferred from homology"/>
<evidence type="ECO:0000259" key="10">
    <source>
        <dbReference type="Pfam" id="PF07732"/>
    </source>
</evidence>
<dbReference type="Pfam" id="PF07731">
    <property type="entry name" value="Cu-oxidase_2"/>
    <property type="match status" value="1"/>
</dbReference>
<dbReference type="PROSITE" id="PS00079">
    <property type="entry name" value="MULTICOPPER_OXIDASE1"/>
    <property type="match status" value="1"/>
</dbReference>
<evidence type="ECO:0000256" key="4">
    <source>
        <dbReference type="ARBA" id="ARBA00023008"/>
    </source>
</evidence>
<dbReference type="InterPro" id="IPR011706">
    <property type="entry name" value="Cu-oxidase_C"/>
</dbReference>
<feature type="chain" id="PRO_5034576800" evidence="7">
    <location>
        <begin position="24"/>
        <end position="573"/>
    </location>
</feature>
<dbReference type="EMBL" id="JACAZF010000006">
    <property type="protein sequence ID" value="KAF7302224.1"/>
    <property type="molecule type" value="Genomic_DNA"/>
</dbReference>
<evidence type="ECO:0000256" key="1">
    <source>
        <dbReference type="ARBA" id="ARBA00010609"/>
    </source>
</evidence>
<evidence type="ECO:0000313" key="11">
    <source>
        <dbReference type="EMBL" id="KAF7302224.1"/>
    </source>
</evidence>
<dbReference type="SUPFAM" id="SSF49503">
    <property type="entry name" value="Cupredoxins"/>
    <property type="match status" value="3"/>
</dbReference>
<keyword evidence="6" id="KW-0325">Glycoprotein</keyword>
<dbReference type="OrthoDB" id="2121828at2759"/>
<evidence type="ECO:0000259" key="9">
    <source>
        <dbReference type="Pfam" id="PF07731"/>
    </source>
</evidence>
<reference evidence="11" key="1">
    <citation type="submission" date="2020-05" db="EMBL/GenBank/DDBJ databases">
        <title>Mycena genomes resolve the evolution of fungal bioluminescence.</title>
        <authorList>
            <person name="Tsai I.J."/>
        </authorList>
    </citation>
    <scope>NUCLEOTIDE SEQUENCE</scope>
    <source>
        <strain evidence="11">171206Taipei</strain>
    </source>
</reference>
<comment type="similarity">
    <text evidence="1">Belongs to the multicopper oxidase family.</text>
</comment>
<feature type="signal peptide" evidence="7">
    <location>
        <begin position="1"/>
        <end position="23"/>
    </location>
</feature>
<gene>
    <name evidence="11" type="ORF">MIND_00789400</name>
</gene>
<accession>A0A8H6SMU8</accession>
<dbReference type="FunFam" id="2.60.40.420:FF:000045">
    <property type="entry name" value="Laccase 2"/>
    <property type="match status" value="1"/>
</dbReference>
<dbReference type="CDD" id="cd13903">
    <property type="entry name" value="CuRO_3_Tv-LCC_like"/>
    <property type="match status" value="1"/>
</dbReference>
<dbReference type="GO" id="GO:0052716">
    <property type="term" value="F:hydroquinone:oxygen oxidoreductase activity"/>
    <property type="evidence" value="ECO:0007669"/>
    <property type="project" value="UniProtKB-EC"/>
</dbReference>
<dbReference type="InterPro" id="IPR001117">
    <property type="entry name" value="Cu-oxidase_2nd"/>
</dbReference>
<dbReference type="GeneID" id="59347096"/>
<feature type="domain" description="Plastocyanin-like" evidence="9">
    <location>
        <begin position="423"/>
        <end position="545"/>
    </location>
</feature>
<keyword evidence="2" id="KW-0479">Metal-binding</keyword>
<protein>
    <submittedName>
        <fullName evidence="11">Putative laccase 3 peptidase</fullName>
    </submittedName>
</protein>
<dbReference type="Gene3D" id="2.60.40.420">
    <property type="entry name" value="Cupredoxins - blue copper proteins"/>
    <property type="match status" value="3"/>
</dbReference>
<keyword evidence="3" id="KW-0560">Oxidoreductase</keyword>
<evidence type="ECO:0000256" key="5">
    <source>
        <dbReference type="ARBA" id="ARBA00023157"/>
    </source>
</evidence>
<dbReference type="Pfam" id="PF07732">
    <property type="entry name" value="Cu-oxidase_3"/>
    <property type="match status" value="1"/>
</dbReference>
<organism evidence="11 12">
    <name type="scientific">Mycena indigotica</name>
    <dbReference type="NCBI Taxonomy" id="2126181"/>
    <lineage>
        <taxon>Eukaryota</taxon>
        <taxon>Fungi</taxon>
        <taxon>Dikarya</taxon>
        <taxon>Basidiomycota</taxon>
        <taxon>Agaricomycotina</taxon>
        <taxon>Agaricomycetes</taxon>
        <taxon>Agaricomycetidae</taxon>
        <taxon>Agaricales</taxon>
        <taxon>Marasmiineae</taxon>
        <taxon>Mycenaceae</taxon>
        <taxon>Mycena</taxon>
    </lineage>
</organism>
<evidence type="ECO:0000256" key="7">
    <source>
        <dbReference type="SAM" id="SignalP"/>
    </source>
</evidence>
<dbReference type="InterPro" id="IPR033138">
    <property type="entry name" value="Cu_oxidase_CS"/>
</dbReference>
<dbReference type="RefSeq" id="XP_037220224.1">
    <property type="nucleotide sequence ID" value="XM_037364580.1"/>
</dbReference>